<dbReference type="Pfam" id="PF13832">
    <property type="entry name" value="zf-HC5HC2H_2"/>
    <property type="match status" value="1"/>
</dbReference>
<organism evidence="10 11">
    <name type="scientific">Blyttiomyces helicus</name>
    <dbReference type="NCBI Taxonomy" id="388810"/>
    <lineage>
        <taxon>Eukaryota</taxon>
        <taxon>Fungi</taxon>
        <taxon>Fungi incertae sedis</taxon>
        <taxon>Chytridiomycota</taxon>
        <taxon>Chytridiomycota incertae sedis</taxon>
        <taxon>Chytridiomycetes</taxon>
        <taxon>Chytridiomycetes incertae sedis</taxon>
        <taxon>Blyttiomyces</taxon>
    </lineage>
</organism>
<dbReference type="Pfam" id="PF13831">
    <property type="entry name" value="PHD_2"/>
    <property type="match status" value="1"/>
</dbReference>
<dbReference type="Pfam" id="PF10513">
    <property type="entry name" value="EPL1"/>
    <property type="match status" value="1"/>
</dbReference>
<dbReference type="OrthoDB" id="20839at2759"/>
<dbReference type="GO" id="GO:0006357">
    <property type="term" value="P:regulation of transcription by RNA polymerase II"/>
    <property type="evidence" value="ECO:0007669"/>
    <property type="project" value="TreeGrafter"/>
</dbReference>
<dbReference type="CDD" id="cd15492">
    <property type="entry name" value="PHD_BRPF_JADE_like"/>
    <property type="match status" value="1"/>
</dbReference>
<comment type="subcellular location">
    <subcellularLocation>
        <location evidence="1">Nucleus</location>
    </subcellularLocation>
</comment>
<dbReference type="InterPro" id="IPR001965">
    <property type="entry name" value="Znf_PHD"/>
</dbReference>
<dbReference type="InterPro" id="IPR013083">
    <property type="entry name" value="Znf_RING/FYVE/PHD"/>
</dbReference>
<dbReference type="InterPro" id="IPR019786">
    <property type="entry name" value="Zinc_finger_PHD-type_CS"/>
</dbReference>
<dbReference type="PANTHER" id="PTHR13793:SF107">
    <property type="entry name" value="BROMODOMAIN-CONTAINING PROTEIN HOMOLOG"/>
    <property type="match status" value="1"/>
</dbReference>
<gene>
    <name evidence="10" type="ORF">BDK51DRAFT_18727</name>
</gene>
<accession>A0A4P9WHG0</accession>
<evidence type="ECO:0000313" key="11">
    <source>
        <dbReference type="Proteomes" id="UP000269721"/>
    </source>
</evidence>
<dbReference type="GO" id="GO:0008270">
    <property type="term" value="F:zinc ion binding"/>
    <property type="evidence" value="ECO:0007669"/>
    <property type="project" value="UniProtKB-KW"/>
</dbReference>
<protein>
    <submittedName>
        <fullName evidence="10">PHD-zinc-finger like domain-containing protein</fullName>
    </submittedName>
</protein>
<dbReference type="SUPFAM" id="SSF57903">
    <property type="entry name" value="FYVE/PHD zinc finger"/>
    <property type="match status" value="1"/>
</dbReference>
<evidence type="ECO:0000256" key="4">
    <source>
        <dbReference type="ARBA" id="ARBA00022771"/>
    </source>
</evidence>
<reference evidence="11" key="1">
    <citation type="journal article" date="2018" name="Nat. Microbiol.">
        <title>Leveraging single-cell genomics to expand the fungal tree of life.</title>
        <authorList>
            <person name="Ahrendt S.R."/>
            <person name="Quandt C.A."/>
            <person name="Ciobanu D."/>
            <person name="Clum A."/>
            <person name="Salamov A."/>
            <person name="Andreopoulos B."/>
            <person name="Cheng J.F."/>
            <person name="Woyke T."/>
            <person name="Pelin A."/>
            <person name="Henrissat B."/>
            <person name="Reynolds N.K."/>
            <person name="Benny G.L."/>
            <person name="Smith M.E."/>
            <person name="James T.Y."/>
            <person name="Grigoriev I.V."/>
        </authorList>
    </citation>
    <scope>NUCLEOTIDE SEQUENCE [LARGE SCALE GENOMIC DNA]</scope>
</reference>
<name>A0A4P9WHG0_9FUNG</name>
<dbReference type="FunFam" id="3.30.40.10:FF:000008">
    <property type="entry name" value="Bromodomain containing 1, isoform CRA_a"/>
    <property type="match status" value="1"/>
</dbReference>
<evidence type="ECO:0000259" key="8">
    <source>
        <dbReference type="PROSITE" id="PS50016"/>
    </source>
</evidence>
<evidence type="ECO:0000256" key="5">
    <source>
        <dbReference type="ARBA" id="ARBA00022833"/>
    </source>
</evidence>
<dbReference type="EMBL" id="KZ995513">
    <property type="protein sequence ID" value="RKO90520.1"/>
    <property type="molecule type" value="Genomic_DNA"/>
</dbReference>
<sequence length="264" mass="30597">MSRFYYSEPTDTDLSDRIEYDMDDQDECWLEAYNALQEPRDREDENLFEEIMDRFEKEWFDLTTRDDGGFPEDSTCAICDDGEAENSNAIVFCDGCNLAVHQDCYGVPFIPEGQWLCRKCMISPEMPVTCIFCPIEGGAFKQTNTGKWAHLLCALWIPEVSIANPTLKEPIENIDKIPKGRWRLTCYICRQKCGAPIQCASKQCFLAFHVSCARKAKLHMKMRGYDGQAIPQRAFCDKHTPVSRRFQLWIRCEGRRLECLTSYR</sequence>
<keyword evidence="11" id="KW-1185">Reference proteome</keyword>
<dbReference type="GO" id="GO:0005634">
    <property type="term" value="C:nucleus"/>
    <property type="evidence" value="ECO:0007669"/>
    <property type="project" value="UniProtKB-SubCell"/>
</dbReference>
<dbReference type="FunFam" id="3.30.40.10:FF:000007">
    <property type="entry name" value="Bromodomain containing 1, isoform CRA_b"/>
    <property type="match status" value="1"/>
</dbReference>
<dbReference type="AlphaFoldDB" id="A0A4P9WHG0"/>
<dbReference type="InterPro" id="IPR034732">
    <property type="entry name" value="EPHD"/>
</dbReference>
<keyword evidence="5" id="KW-0862">Zinc</keyword>
<dbReference type="InterPro" id="IPR019542">
    <property type="entry name" value="Enhancer_polycomb-like_N"/>
</dbReference>
<keyword evidence="3" id="KW-0677">Repeat</keyword>
<dbReference type="InterPro" id="IPR011011">
    <property type="entry name" value="Znf_FYVE_PHD"/>
</dbReference>
<proteinExistence type="predicted"/>
<evidence type="ECO:0000256" key="2">
    <source>
        <dbReference type="ARBA" id="ARBA00022723"/>
    </source>
</evidence>
<dbReference type="Proteomes" id="UP000269721">
    <property type="component" value="Unassembled WGS sequence"/>
</dbReference>
<keyword evidence="2" id="KW-0479">Metal-binding</keyword>
<dbReference type="PROSITE" id="PS50016">
    <property type="entry name" value="ZF_PHD_2"/>
    <property type="match status" value="1"/>
</dbReference>
<feature type="domain" description="PHD-type" evidence="9">
    <location>
        <begin position="127"/>
        <end position="240"/>
    </location>
</feature>
<dbReference type="SMART" id="SM00249">
    <property type="entry name" value="PHD"/>
    <property type="match status" value="2"/>
</dbReference>
<dbReference type="PROSITE" id="PS01359">
    <property type="entry name" value="ZF_PHD_1"/>
    <property type="match status" value="1"/>
</dbReference>
<dbReference type="PROSITE" id="PS51805">
    <property type="entry name" value="EPHD"/>
    <property type="match status" value="1"/>
</dbReference>
<dbReference type="InterPro" id="IPR050701">
    <property type="entry name" value="Histone_Mod_Regulator"/>
</dbReference>
<evidence type="ECO:0000256" key="3">
    <source>
        <dbReference type="ARBA" id="ARBA00022737"/>
    </source>
</evidence>
<evidence type="ECO:0000259" key="9">
    <source>
        <dbReference type="PROSITE" id="PS51805"/>
    </source>
</evidence>
<keyword evidence="4 7" id="KW-0863">Zinc-finger</keyword>
<keyword evidence="6" id="KW-0539">Nucleus</keyword>
<evidence type="ECO:0000256" key="6">
    <source>
        <dbReference type="ARBA" id="ARBA00023242"/>
    </source>
</evidence>
<dbReference type="InterPro" id="IPR019787">
    <property type="entry name" value="Znf_PHD-finger"/>
</dbReference>
<dbReference type="PANTHER" id="PTHR13793">
    <property type="entry name" value="PHD FINGER PROTEINS"/>
    <property type="match status" value="1"/>
</dbReference>
<evidence type="ECO:0000256" key="1">
    <source>
        <dbReference type="ARBA" id="ARBA00004123"/>
    </source>
</evidence>
<dbReference type="Gene3D" id="3.30.40.10">
    <property type="entry name" value="Zinc/RING finger domain, C3HC4 (zinc finger)"/>
    <property type="match status" value="2"/>
</dbReference>
<evidence type="ECO:0000256" key="7">
    <source>
        <dbReference type="PROSITE-ProRule" id="PRU00146"/>
    </source>
</evidence>
<feature type="domain" description="PHD-type" evidence="8">
    <location>
        <begin position="73"/>
        <end position="123"/>
    </location>
</feature>
<evidence type="ECO:0000313" key="10">
    <source>
        <dbReference type="EMBL" id="RKO90520.1"/>
    </source>
</evidence>